<dbReference type="Pfam" id="PF00294">
    <property type="entry name" value="PfkB"/>
    <property type="match status" value="1"/>
</dbReference>
<evidence type="ECO:0000313" key="6">
    <source>
        <dbReference type="Proteomes" id="UP000215027"/>
    </source>
</evidence>
<feature type="domain" description="Carbohydrate kinase PfkB" evidence="4">
    <location>
        <begin position="191"/>
        <end position="268"/>
    </location>
</feature>
<dbReference type="KEGG" id="pbf:CFX0092_A3565"/>
<sequence>MQTRAPHPPVDYLAVGHICLDVAPGGYVTGGAAAYTTAVARALGCRAGIVTSAAPASEFADVSPRIPIHRVDAPATTIFENIYDGGQRRQIIHSVAGTLTAEDVPALWARAPMVHLGPIANEIDPAMITLFSNSSVCIGPQGWMRRWDERGRVYQVEWAAAAEVLPLAAVTVLSTEDLPDPSLADDYAGLARLLVMTDGASGCLVYHNNEVRAFAAPAVSVADPTGAGDAFAAAYLVRLYQTDGDVWEAAEFANRVAARSVTRRGLAAKAAAIGDLLSEETRQPARGIR</sequence>
<evidence type="ECO:0000313" key="5">
    <source>
        <dbReference type="EMBL" id="CUS05443.2"/>
    </source>
</evidence>
<gene>
    <name evidence="5" type="ORF">CFX0092_A3565</name>
</gene>
<dbReference type="PANTHER" id="PTHR43085:SF57">
    <property type="entry name" value="CARBOHYDRATE KINASE PFKB DOMAIN-CONTAINING PROTEIN"/>
    <property type="match status" value="1"/>
</dbReference>
<protein>
    <recommendedName>
        <fullName evidence="4">Carbohydrate kinase PfkB domain-containing protein</fullName>
    </recommendedName>
</protein>
<keyword evidence="6" id="KW-1185">Reference proteome</keyword>
<evidence type="ECO:0000259" key="4">
    <source>
        <dbReference type="Pfam" id="PF00294"/>
    </source>
</evidence>
<dbReference type="PROSITE" id="PS00584">
    <property type="entry name" value="PFKB_KINASES_2"/>
    <property type="match status" value="1"/>
</dbReference>
<evidence type="ECO:0000256" key="2">
    <source>
        <dbReference type="ARBA" id="ARBA00022679"/>
    </source>
</evidence>
<dbReference type="Gene3D" id="3.40.1190.20">
    <property type="match status" value="1"/>
</dbReference>
<keyword evidence="2" id="KW-0808">Transferase</keyword>
<comment type="similarity">
    <text evidence="1">Belongs to the carbohydrate kinase PfkB family.</text>
</comment>
<dbReference type="GO" id="GO:0016301">
    <property type="term" value="F:kinase activity"/>
    <property type="evidence" value="ECO:0007669"/>
    <property type="project" value="UniProtKB-KW"/>
</dbReference>
<evidence type="ECO:0000256" key="1">
    <source>
        <dbReference type="ARBA" id="ARBA00010688"/>
    </source>
</evidence>
<dbReference type="InterPro" id="IPR029056">
    <property type="entry name" value="Ribokinase-like"/>
</dbReference>
<dbReference type="SUPFAM" id="SSF53613">
    <property type="entry name" value="Ribokinase-like"/>
    <property type="match status" value="1"/>
</dbReference>
<dbReference type="PANTHER" id="PTHR43085">
    <property type="entry name" value="HEXOKINASE FAMILY MEMBER"/>
    <property type="match status" value="1"/>
</dbReference>
<proteinExistence type="inferred from homology"/>
<dbReference type="EMBL" id="LN890655">
    <property type="protein sequence ID" value="CUS05443.2"/>
    <property type="molecule type" value="Genomic_DNA"/>
</dbReference>
<reference evidence="5" key="1">
    <citation type="submission" date="2016-01" db="EMBL/GenBank/DDBJ databases">
        <authorList>
            <person name="Mcilroy J.S."/>
            <person name="Karst M S."/>
            <person name="Albertsen M."/>
        </authorList>
    </citation>
    <scope>NUCLEOTIDE SEQUENCE</scope>
    <source>
        <strain evidence="5">Cfx-K</strain>
    </source>
</reference>
<dbReference type="InterPro" id="IPR050306">
    <property type="entry name" value="PfkB_Carbo_kinase"/>
</dbReference>
<dbReference type="InterPro" id="IPR011611">
    <property type="entry name" value="PfkB_dom"/>
</dbReference>
<name>A0A170PJD4_9CHLR</name>
<organism evidence="5 6">
    <name type="scientific">Candidatus Promineifilum breve</name>
    <dbReference type="NCBI Taxonomy" id="1806508"/>
    <lineage>
        <taxon>Bacteria</taxon>
        <taxon>Bacillati</taxon>
        <taxon>Chloroflexota</taxon>
        <taxon>Ardenticatenia</taxon>
        <taxon>Candidatus Promineifilales</taxon>
        <taxon>Candidatus Promineifilaceae</taxon>
        <taxon>Candidatus Promineifilum</taxon>
    </lineage>
</organism>
<dbReference type="OrthoDB" id="9776822at2"/>
<accession>A0A170PJD4</accession>
<dbReference type="Proteomes" id="UP000215027">
    <property type="component" value="Chromosome I"/>
</dbReference>
<dbReference type="RefSeq" id="WP_095044655.1">
    <property type="nucleotide sequence ID" value="NZ_LN890655.1"/>
</dbReference>
<evidence type="ECO:0000256" key="3">
    <source>
        <dbReference type="ARBA" id="ARBA00022777"/>
    </source>
</evidence>
<dbReference type="InterPro" id="IPR002173">
    <property type="entry name" value="Carboh/pur_kinase_PfkB_CS"/>
</dbReference>
<keyword evidence="3" id="KW-0418">Kinase</keyword>
<dbReference type="AlphaFoldDB" id="A0A170PJD4"/>